<evidence type="ECO:0000256" key="11">
    <source>
        <dbReference type="HAMAP-Rule" id="MF_00228"/>
    </source>
</evidence>
<dbReference type="EC" id="2.7.1.50" evidence="11"/>
<evidence type="ECO:0000313" key="12">
    <source>
        <dbReference type="EMBL" id="GAA4282893.1"/>
    </source>
</evidence>
<keyword evidence="6 11" id="KW-0547">Nucleotide-binding</keyword>
<gene>
    <name evidence="11 12" type="primary">thiM</name>
    <name evidence="12" type="ORF">GCM10022261_04240</name>
</gene>
<proteinExistence type="inferred from homology"/>
<dbReference type="NCBIfam" id="NF006830">
    <property type="entry name" value="PRK09355.1"/>
    <property type="match status" value="1"/>
</dbReference>
<name>A0ABP8EG67_9MICO</name>
<comment type="similarity">
    <text evidence="11">Belongs to the Thz kinase family.</text>
</comment>
<dbReference type="InterPro" id="IPR029056">
    <property type="entry name" value="Ribokinase-like"/>
</dbReference>
<dbReference type="Pfam" id="PF02110">
    <property type="entry name" value="HK"/>
    <property type="match status" value="1"/>
</dbReference>
<evidence type="ECO:0000256" key="6">
    <source>
        <dbReference type="ARBA" id="ARBA00022741"/>
    </source>
</evidence>
<feature type="binding site" evidence="11">
    <location>
        <position position="45"/>
    </location>
    <ligand>
        <name>substrate</name>
    </ligand>
</feature>
<keyword evidence="7 11" id="KW-0418">Kinase</keyword>
<comment type="pathway">
    <text evidence="3 11">Cofactor biosynthesis; thiamine diphosphate biosynthesis; 4-methyl-5-(2-phosphoethyl)-thiazole from 5-(2-hydroxyethyl)-4-methylthiazole: step 1/1.</text>
</comment>
<dbReference type="CDD" id="cd01170">
    <property type="entry name" value="THZ_kinase"/>
    <property type="match status" value="1"/>
</dbReference>
<evidence type="ECO:0000313" key="13">
    <source>
        <dbReference type="Proteomes" id="UP001501586"/>
    </source>
</evidence>
<protein>
    <recommendedName>
        <fullName evidence="11">Hydroxyethylthiazole kinase</fullName>
        <ecNumber evidence="11">2.7.1.50</ecNumber>
    </recommendedName>
    <alternativeName>
        <fullName evidence="11">4-methyl-5-beta-hydroxyethylthiazole kinase</fullName>
        <shortName evidence="11">TH kinase</shortName>
        <shortName evidence="11">Thz kinase</shortName>
    </alternativeName>
</protein>
<evidence type="ECO:0000256" key="10">
    <source>
        <dbReference type="ARBA" id="ARBA00022977"/>
    </source>
</evidence>
<dbReference type="RefSeq" id="WP_236864894.1">
    <property type="nucleotide sequence ID" value="NZ_BAABAZ010000004.1"/>
</dbReference>
<keyword evidence="13" id="KW-1185">Reference proteome</keyword>
<comment type="catalytic activity">
    <reaction evidence="1 11">
        <text>5-(2-hydroxyethyl)-4-methylthiazole + ATP = 4-methyl-5-(2-phosphooxyethyl)-thiazole + ADP + H(+)</text>
        <dbReference type="Rhea" id="RHEA:24212"/>
        <dbReference type="ChEBI" id="CHEBI:15378"/>
        <dbReference type="ChEBI" id="CHEBI:17957"/>
        <dbReference type="ChEBI" id="CHEBI:30616"/>
        <dbReference type="ChEBI" id="CHEBI:58296"/>
        <dbReference type="ChEBI" id="CHEBI:456216"/>
        <dbReference type="EC" id="2.7.1.50"/>
    </reaction>
</comment>
<evidence type="ECO:0000256" key="7">
    <source>
        <dbReference type="ARBA" id="ARBA00022777"/>
    </source>
</evidence>
<feature type="binding site" evidence="11">
    <location>
        <position position="166"/>
    </location>
    <ligand>
        <name>ATP</name>
        <dbReference type="ChEBI" id="CHEBI:30616"/>
    </ligand>
</feature>
<sequence length="285" mass="28308">MATPDIVKARNRVRSSQPLIQCITNTVVQQYTANVLLAVGASPAMLDHEADAAQFAAVASGVIINFGTASSQQFLAADAAIEVAVSAGTPWVLDPVSVGGVDYRTSRIRAAARRNPTAVRGNASEIAALAGMGLGGRGVDATDSVDDVIGAAAALSSATGAVVAVSGEVDAIVLAGPDGRSAQVVRVGGGHPLMPLVIGNGCSLAAVTSAYLAAAKSAGLPITGASALEAVVAAHVHFAAAGHTAAQTAQAPGSFAVAFMDALYTVGDAELEAVDLRFEPTEVPA</sequence>
<keyword evidence="9 11" id="KW-0460">Magnesium</keyword>
<dbReference type="InterPro" id="IPR000417">
    <property type="entry name" value="Hyethyz_kinase"/>
</dbReference>
<keyword evidence="5 11" id="KW-0479">Metal-binding</keyword>
<dbReference type="EMBL" id="BAABAZ010000004">
    <property type="protein sequence ID" value="GAA4282893.1"/>
    <property type="molecule type" value="Genomic_DNA"/>
</dbReference>
<evidence type="ECO:0000256" key="1">
    <source>
        <dbReference type="ARBA" id="ARBA00001771"/>
    </source>
</evidence>
<comment type="function">
    <text evidence="11">Catalyzes the phosphorylation of the hydroxyl group of 4-methyl-5-beta-hydroxyethylthiazole (THZ).</text>
</comment>
<dbReference type="PIRSF" id="PIRSF000513">
    <property type="entry name" value="Thz_kinase"/>
    <property type="match status" value="1"/>
</dbReference>
<evidence type="ECO:0000256" key="9">
    <source>
        <dbReference type="ARBA" id="ARBA00022842"/>
    </source>
</evidence>
<dbReference type="HAMAP" id="MF_00228">
    <property type="entry name" value="Thz_kinase"/>
    <property type="match status" value="1"/>
</dbReference>
<dbReference type="Gene3D" id="3.40.1190.20">
    <property type="match status" value="1"/>
</dbReference>
<feature type="binding site" evidence="11">
    <location>
        <position position="199"/>
    </location>
    <ligand>
        <name>substrate</name>
    </ligand>
</feature>
<evidence type="ECO:0000256" key="3">
    <source>
        <dbReference type="ARBA" id="ARBA00004868"/>
    </source>
</evidence>
<evidence type="ECO:0000256" key="4">
    <source>
        <dbReference type="ARBA" id="ARBA00022679"/>
    </source>
</evidence>
<evidence type="ECO:0000256" key="2">
    <source>
        <dbReference type="ARBA" id="ARBA00001946"/>
    </source>
</evidence>
<dbReference type="Proteomes" id="UP001501586">
    <property type="component" value="Unassembled WGS sequence"/>
</dbReference>
<feature type="binding site" evidence="11">
    <location>
        <position position="120"/>
    </location>
    <ligand>
        <name>ATP</name>
        <dbReference type="ChEBI" id="CHEBI:30616"/>
    </ligand>
</feature>
<comment type="caution">
    <text evidence="12">The sequence shown here is derived from an EMBL/GenBank/DDBJ whole genome shotgun (WGS) entry which is preliminary data.</text>
</comment>
<keyword evidence="8 11" id="KW-0067">ATP-binding</keyword>
<accession>A0ABP8EG67</accession>
<dbReference type="GO" id="GO:0016301">
    <property type="term" value="F:kinase activity"/>
    <property type="evidence" value="ECO:0007669"/>
    <property type="project" value="UniProtKB-KW"/>
</dbReference>
<dbReference type="SUPFAM" id="SSF53613">
    <property type="entry name" value="Ribokinase-like"/>
    <property type="match status" value="1"/>
</dbReference>
<evidence type="ECO:0000256" key="5">
    <source>
        <dbReference type="ARBA" id="ARBA00022723"/>
    </source>
</evidence>
<comment type="cofactor">
    <cofactor evidence="2 11">
        <name>Mg(2+)</name>
        <dbReference type="ChEBI" id="CHEBI:18420"/>
    </cofactor>
</comment>
<evidence type="ECO:0000256" key="8">
    <source>
        <dbReference type="ARBA" id="ARBA00022840"/>
    </source>
</evidence>
<reference evidence="13" key="1">
    <citation type="journal article" date="2019" name="Int. J. Syst. Evol. Microbiol.">
        <title>The Global Catalogue of Microorganisms (GCM) 10K type strain sequencing project: providing services to taxonomists for standard genome sequencing and annotation.</title>
        <authorList>
            <consortium name="The Broad Institute Genomics Platform"/>
            <consortium name="The Broad Institute Genome Sequencing Center for Infectious Disease"/>
            <person name="Wu L."/>
            <person name="Ma J."/>
        </authorList>
    </citation>
    <scope>NUCLEOTIDE SEQUENCE [LARGE SCALE GENOMIC DNA]</scope>
    <source>
        <strain evidence="13">JCM 17458</strain>
    </source>
</reference>
<dbReference type="PRINTS" id="PR01099">
    <property type="entry name" value="HYETHTZKNASE"/>
</dbReference>
<organism evidence="12 13">
    <name type="scientific">Brevibacterium daeguense</name>
    <dbReference type="NCBI Taxonomy" id="909936"/>
    <lineage>
        <taxon>Bacteria</taxon>
        <taxon>Bacillati</taxon>
        <taxon>Actinomycetota</taxon>
        <taxon>Actinomycetes</taxon>
        <taxon>Micrococcales</taxon>
        <taxon>Brevibacteriaceae</taxon>
        <taxon>Brevibacterium</taxon>
    </lineage>
</organism>
<keyword evidence="4 11" id="KW-0808">Transferase</keyword>
<keyword evidence="10 11" id="KW-0784">Thiamine biosynthesis</keyword>